<evidence type="ECO:0000313" key="5">
    <source>
        <dbReference type="EMBL" id="QLG44328.1"/>
    </source>
</evidence>
<dbReference type="AlphaFoldDB" id="A0A7H9ALJ9"/>
<dbReference type="PROSITE" id="PS50297">
    <property type="entry name" value="ANK_REP_REGION"/>
    <property type="match status" value="1"/>
</dbReference>
<dbReference type="SUPFAM" id="SSF48403">
    <property type="entry name" value="Ankyrin repeat"/>
    <property type="match status" value="1"/>
</dbReference>
<feature type="chain" id="PRO_5028994797" evidence="4">
    <location>
        <begin position="22"/>
        <end position="129"/>
    </location>
</feature>
<dbReference type="PANTHER" id="PTHR24188">
    <property type="entry name" value="ANKYRIN REPEAT PROTEIN"/>
    <property type="match status" value="1"/>
</dbReference>
<proteinExistence type="predicted"/>
<evidence type="ECO:0000313" key="6">
    <source>
        <dbReference type="Proteomes" id="UP000509302"/>
    </source>
</evidence>
<dbReference type="SMART" id="SM00248">
    <property type="entry name" value="ANK"/>
    <property type="match status" value="2"/>
</dbReference>
<dbReference type="PROSITE" id="PS50088">
    <property type="entry name" value="ANK_REPEAT"/>
    <property type="match status" value="1"/>
</dbReference>
<name>A0A7H9ALJ9_9FLAO</name>
<dbReference type="KEGG" id="cagg:HYG79_02865"/>
<dbReference type="PANTHER" id="PTHR24188:SF29">
    <property type="entry name" value="GH09064P"/>
    <property type="match status" value="1"/>
</dbReference>
<accession>A0A7H9ALJ9</accession>
<keyword evidence="2 3" id="KW-0040">ANK repeat</keyword>
<organism evidence="5 6">
    <name type="scientific">Costertonia aggregata</name>
    <dbReference type="NCBI Taxonomy" id="343403"/>
    <lineage>
        <taxon>Bacteria</taxon>
        <taxon>Pseudomonadati</taxon>
        <taxon>Bacteroidota</taxon>
        <taxon>Flavobacteriia</taxon>
        <taxon>Flavobacteriales</taxon>
        <taxon>Flavobacteriaceae</taxon>
        <taxon>Costertonia</taxon>
    </lineage>
</organism>
<protein>
    <submittedName>
        <fullName evidence="5">Ankyrin repeat domain-containing protein</fullName>
    </submittedName>
</protein>
<dbReference type="Pfam" id="PF12796">
    <property type="entry name" value="Ank_2"/>
    <property type="match status" value="1"/>
</dbReference>
<evidence type="ECO:0000256" key="3">
    <source>
        <dbReference type="PROSITE-ProRule" id="PRU00023"/>
    </source>
</evidence>
<dbReference type="RefSeq" id="WP_179240663.1">
    <property type="nucleotide sequence ID" value="NZ_CP058595.1"/>
</dbReference>
<keyword evidence="1" id="KW-0677">Repeat</keyword>
<keyword evidence="4" id="KW-0732">Signal</keyword>
<dbReference type="EMBL" id="CP058595">
    <property type="protein sequence ID" value="QLG44328.1"/>
    <property type="molecule type" value="Genomic_DNA"/>
</dbReference>
<reference evidence="5 6" key="1">
    <citation type="journal article" date="2006" name="Int. J. Syst. Evol. Microbiol.">
        <title>Costertonia aggregata gen. nov., sp. nov., a mesophilic marine bacterium of the family Flavobacteriaceae, isolated from a mature biofilm.</title>
        <authorList>
            <person name="Kwon K.K."/>
            <person name="Lee Y.K."/>
            <person name="Lee H.K."/>
        </authorList>
    </citation>
    <scope>NUCLEOTIDE SEQUENCE [LARGE SCALE GENOMIC DNA]</scope>
    <source>
        <strain evidence="5 6">KCCM 42265</strain>
    </source>
</reference>
<keyword evidence="6" id="KW-1185">Reference proteome</keyword>
<evidence type="ECO:0000256" key="2">
    <source>
        <dbReference type="ARBA" id="ARBA00023043"/>
    </source>
</evidence>
<evidence type="ECO:0000256" key="1">
    <source>
        <dbReference type="ARBA" id="ARBA00022737"/>
    </source>
</evidence>
<evidence type="ECO:0000256" key="4">
    <source>
        <dbReference type="SAM" id="SignalP"/>
    </source>
</evidence>
<feature type="repeat" description="ANK" evidence="3">
    <location>
        <begin position="70"/>
        <end position="102"/>
    </location>
</feature>
<dbReference type="InterPro" id="IPR002110">
    <property type="entry name" value="Ankyrin_rpt"/>
</dbReference>
<dbReference type="InterPro" id="IPR036770">
    <property type="entry name" value="Ankyrin_rpt-contain_sf"/>
</dbReference>
<dbReference type="Gene3D" id="1.25.40.20">
    <property type="entry name" value="Ankyrin repeat-containing domain"/>
    <property type="match status" value="1"/>
</dbReference>
<gene>
    <name evidence="5" type="ORF">HYG79_02865</name>
</gene>
<sequence>MKKTILVLAGAFMLTATGVYAESATNNTDFETSITSKVDISSFCKAIMKGDIETVKKLIELGEDVNKKSLGMTPAIFAARYNKAEILELLIENGADTKIKCDKGYTAKKHAKISGAEDALSILEMQSKS</sequence>
<dbReference type="Proteomes" id="UP000509302">
    <property type="component" value="Chromosome"/>
</dbReference>
<feature type="signal peptide" evidence="4">
    <location>
        <begin position="1"/>
        <end position="21"/>
    </location>
</feature>